<organism evidence="1">
    <name type="scientific">Myoviridae sp. ctCo31</name>
    <dbReference type="NCBI Taxonomy" id="2825053"/>
    <lineage>
        <taxon>Viruses</taxon>
        <taxon>Duplodnaviria</taxon>
        <taxon>Heunggongvirae</taxon>
        <taxon>Uroviricota</taxon>
        <taxon>Caudoviricetes</taxon>
    </lineage>
</organism>
<reference evidence="1" key="1">
    <citation type="journal article" date="2021" name="Proc. Natl. Acad. Sci. U.S.A.">
        <title>A Catalog of Tens of Thousands of Viruses from Human Metagenomes Reveals Hidden Associations with Chronic Diseases.</title>
        <authorList>
            <person name="Tisza M.J."/>
            <person name="Buck C.B."/>
        </authorList>
    </citation>
    <scope>NUCLEOTIDE SEQUENCE</scope>
    <source>
        <strain evidence="1">CtCo31</strain>
    </source>
</reference>
<evidence type="ECO:0000313" key="1">
    <source>
        <dbReference type="EMBL" id="DAF95700.1"/>
    </source>
</evidence>
<name>A0A8S5UMQ1_9CAUD</name>
<proteinExistence type="predicted"/>
<sequence>MKTERDLVLDFFDATEVSPCGCKAVVNNRWEFITDLIVKYRRNQKSKQTAKIRQQKIVAEFNLVRDTLVSEVEDFCNDLFRNNEDIVVFVNRSSVNVFDPITQTTVYTMLSPISHCICFKSKTVEFSAIKDLAKSLNYNVAKSKHEECMVNQLKETREVAEAIFDILLKVRYE</sequence>
<accession>A0A8S5UMQ1</accession>
<protein>
    <submittedName>
        <fullName evidence="1">ALC protein</fullName>
    </submittedName>
</protein>
<dbReference type="EMBL" id="BK016109">
    <property type="protein sequence ID" value="DAF95700.1"/>
    <property type="molecule type" value="Genomic_DNA"/>
</dbReference>